<feature type="transmembrane region" description="Helical" evidence="7">
    <location>
        <begin position="338"/>
        <end position="361"/>
    </location>
</feature>
<feature type="transmembrane region" description="Helical" evidence="7">
    <location>
        <begin position="430"/>
        <end position="449"/>
    </location>
</feature>
<comment type="subcellular location">
    <subcellularLocation>
        <location evidence="1">Cell membrane</location>
        <topology evidence="1">Multi-pass membrane protein</topology>
    </subcellularLocation>
</comment>
<feature type="transmembrane region" description="Helical" evidence="7">
    <location>
        <begin position="367"/>
        <end position="385"/>
    </location>
</feature>
<feature type="transmembrane region" description="Helical" evidence="7">
    <location>
        <begin position="204"/>
        <end position="226"/>
    </location>
</feature>
<feature type="domain" description="Amino acid permease/ SLC12A" evidence="8">
    <location>
        <begin position="23"/>
        <end position="434"/>
    </location>
</feature>
<sequence length="459" mass="50559">MILGGKEMEKDNQKLQRTMTSRHITMMALGGAIGAGLFKGSSAAIDMAGPSVLFAYLIGGIILLFVMQGLAEMAVRNHEARTFRDLVQSILGKYPAYFLDWIYWKMWVLNIAAESVVAAIFIQYWLPHYPIWILALSVSVLVTAINLLSVKVFAETEYWLALIKITVIVVFIIAGLVLLLVTFGNHTAVGFSNLTEHGGFFPNGSTGLIAAMLVVIYSYGGTEIIGITLAETKNPEKVVPKAVRSTLVRIVTFYLLPFFIIVSLIPWNEVNGVSESPFVMVFKMIGIPGADHIMNAVVILAIISSMNSGLYGSSRVLYTQAVDGRIPKIFAHLSKRKVPVYAILMCTLALYMGVIISLFAGSKTFDFLMGSLGYTVLFIWLIIAIAHVKSRKKQPEKTSAYAVKWFPYTTWIAIIALSAILIGIIFTTSIIVTGITLAIYIFITLTYVYKGRYQGNSAK</sequence>
<feature type="transmembrane region" description="Helical" evidence="7">
    <location>
        <begin position="132"/>
        <end position="154"/>
    </location>
</feature>
<organism evidence="9 10">
    <name type="scientific">Lysinibacillus sphaericus OT4b.31</name>
    <dbReference type="NCBI Taxonomy" id="1285586"/>
    <lineage>
        <taxon>Bacteria</taxon>
        <taxon>Bacillati</taxon>
        <taxon>Bacillota</taxon>
        <taxon>Bacilli</taxon>
        <taxon>Bacillales</taxon>
        <taxon>Bacillaceae</taxon>
        <taxon>Lysinibacillus</taxon>
    </lineage>
</organism>
<dbReference type="Pfam" id="PF00324">
    <property type="entry name" value="AA_permease"/>
    <property type="match status" value="1"/>
</dbReference>
<name>R7ZBT1_LYSSH</name>
<dbReference type="GO" id="GO:0006865">
    <property type="term" value="P:amino acid transport"/>
    <property type="evidence" value="ECO:0007669"/>
    <property type="project" value="UniProtKB-KW"/>
</dbReference>
<reference evidence="9 10" key="1">
    <citation type="submission" date="2013-04" db="EMBL/GenBank/DDBJ databases">
        <title>Draft genome of the heavy metal tolerant bacterium Lysinibacillus sphaericus strain OT4b.31.</title>
        <authorList>
            <person name="Pena-Montenegro T.D."/>
            <person name="Dussan J."/>
        </authorList>
    </citation>
    <scope>NUCLEOTIDE SEQUENCE [LARGE SCALE GENOMIC DNA]</scope>
    <source>
        <strain evidence="9 10">OT4b.31</strain>
    </source>
</reference>
<accession>R7ZBT1</accession>
<dbReference type="PATRIC" id="fig|1285586.5.peg.3304"/>
<dbReference type="FunFam" id="1.20.1740.10:FF:000001">
    <property type="entry name" value="Amino acid permease"/>
    <property type="match status" value="1"/>
</dbReference>
<feature type="transmembrane region" description="Helical" evidence="7">
    <location>
        <begin position="405"/>
        <end position="424"/>
    </location>
</feature>
<evidence type="ECO:0000256" key="4">
    <source>
        <dbReference type="ARBA" id="ARBA00022970"/>
    </source>
</evidence>
<gene>
    <name evidence="9" type="ORF">H131_15928</name>
</gene>
<feature type="transmembrane region" description="Helical" evidence="7">
    <location>
        <begin position="107"/>
        <end position="126"/>
    </location>
</feature>
<dbReference type="Gene3D" id="1.20.1740.10">
    <property type="entry name" value="Amino acid/polyamine transporter I"/>
    <property type="match status" value="1"/>
</dbReference>
<evidence type="ECO:0000256" key="3">
    <source>
        <dbReference type="ARBA" id="ARBA00022692"/>
    </source>
</evidence>
<keyword evidence="4" id="KW-0029">Amino-acid transport</keyword>
<keyword evidence="6 7" id="KW-0472">Membrane</keyword>
<keyword evidence="5 7" id="KW-1133">Transmembrane helix</keyword>
<dbReference type="PANTHER" id="PTHR43495:SF5">
    <property type="entry name" value="GAMMA-AMINOBUTYRIC ACID PERMEASE"/>
    <property type="match status" value="1"/>
</dbReference>
<evidence type="ECO:0000256" key="6">
    <source>
        <dbReference type="ARBA" id="ARBA00023136"/>
    </source>
</evidence>
<feature type="transmembrane region" description="Helical" evidence="7">
    <location>
        <begin position="53"/>
        <end position="75"/>
    </location>
</feature>
<evidence type="ECO:0000256" key="1">
    <source>
        <dbReference type="ARBA" id="ARBA00004651"/>
    </source>
</evidence>
<keyword evidence="2" id="KW-0813">Transport</keyword>
<evidence type="ECO:0000256" key="5">
    <source>
        <dbReference type="ARBA" id="ARBA00022989"/>
    </source>
</evidence>
<feature type="transmembrane region" description="Helical" evidence="7">
    <location>
        <begin position="247"/>
        <end position="267"/>
    </location>
</feature>
<dbReference type="EMBL" id="AQPX01000022">
    <property type="protein sequence ID" value="EON71471.1"/>
    <property type="molecule type" value="Genomic_DNA"/>
</dbReference>
<evidence type="ECO:0000313" key="10">
    <source>
        <dbReference type="Proteomes" id="UP000013911"/>
    </source>
</evidence>
<protein>
    <submittedName>
        <fullName evidence="9">Gamma-aminobutyrate permease</fullName>
    </submittedName>
</protein>
<dbReference type="Proteomes" id="UP000013911">
    <property type="component" value="Unassembled WGS sequence"/>
</dbReference>
<dbReference type="AlphaFoldDB" id="R7ZBT1"/>
<evidence type="ECO:0000256" key="2">
    <source>
        <dbReference type="ARBA" id="ARBA00022448"/>
    </source>
</evidence>
<dbReference type="PIRSF" id="PIRSF006060">
    <property type="entry name" value="AA_transporter"/>
    <property type="match status" value="1"/>
</dbReference>
<dbReference type="PANTHER" id="PTHR43495">
    <property type="entry name" value="GABA PERMEASE"/>
    <property type="match status" value="1"/>
</dbReference>
<dbReference type="InterPro" id="IPR004841">
    <property type="entry name" value="AA-permease/SLC12A_dom"/>
</dbReference>
<dbReference type="HOGENOM" id="CLU_007946_9_3_9"/>
<dbReference type="GO" id="GO:0055085">
    <property type="term" value="P:transmembrane transport"/>
    <property type="evidence" value="ECO:0007669"/>
    <property type="project" value="InterPro"/>
</dbReference>
<keyword evidence="3 7" id="KW-0812">Transmembrane</keyword>
<evidence type="ECO:0000313" key="9">
    <source>
        <dbReference type="EMBL" id="EON71471.1"/>
    </source>
</evidence>
<proteinExistence type="predicted"/>
<comment type="caution">
    <text evidence="9">The sequence shown here is derived from an EMBL/GenBank/DDBJ whole genome shotgun (WGS) entry which is preliminary data.</text>
</comment>
<dbReference type="GO" id="GO:0005886">
    <property type="term" value="C:plasma membrane"/>
    <property type="evidence" value="ECO:0007669"/>
    <property type="project" value="UniProtKB-SubCell"/>
</dbReference>
<feature type="transmembrane region" description="Helical" evidence="7">
    <location>
        <begin position="161"/>
        <end position="184"/>
    </location>
</feature>
<dbReference type="eggNOG" id="COG1113">
    <property type="taxonomic scope" value="Bacteria"/>
</dbReference>
<evidence type="ECO:0000259" key="8">
    <source>
        <dbReference type="Pfam" id="PF00324"/>
    </source>
</evidence>
<evidence type="ECO:0000256" key="7">
    <source>
        <dbReference type="SAM" id="Phobius"/>
    </source>
</evidence>